<feature type="domain" description="MYND-type" evidence="5">
    <location>
        <begin position="7"/>
        <end position="44"/>
    </location>
</feature>
<evidence type="ECO:0000313" key="7">
    <source>
        <dbReference type="Proteomes" id="UP000275078"/>
    </source>
</evidence>
<evidence type="ECO:0000256" key="3">
    <source>
        <dbReference type="ARBA" id="ARBA00022833"/>
    </source>
</evidence>
<keyword evidence="2 4" id="KW-0863">Zinc-finger</keyword>
<reference evidence="6 7" key="1">
    <citation type="journal article" date="2018" name="Nat. Ecol. Evol.">
        <title>Pezizomycetes genomes reveal the molecular basis of ectomycorrhizal truffle lifestyle.</title>
        <authorList>
            <person name="Murat C."/>
            <person name="Payen T."/>
            <person name="Noel B."/>
            <person name="Kuo A."/>
            <person name="Morin E."/>
            <person name="Chen J."/>
            <person name="Kohler A."/>
            <person name="Krizsan K."/>
            <person name="Balestrini R."/>
            <person name="Da Silva C."/>
            <person name="Montanini B."/>
            <person name="Hainaut M."/>
            <person name="Levati E."/>
            <person name="Barry K.W."/>
            <person name="Belfiori B."/>
            <person name="Cichocki N."/>
            <person name="Clum A."/>
            <person name="Dockter R.B."/>
            <person name="Fauchery L."/>
            <person name="Guy J."/>
            <person name="Iotti M."/>
            <person name="Le Tacon F."/>
            <person name="Lindquist E.A."/>
            <person name="Lipzen A."/>
            <person name="Malagnac F."/>
            <person name="Mello A."/>
            <person name="Molinier V."/>
            <person name="Miyauchi S."/>
            <person name="Poulain J."/>
            <person name="Riccioni C."/>
            <person name="Rubini A."/>
            <person name="Sitrit Y."/>
            <person name="Splivallo R."/>
            <person name="Traeger S."/>
            <person name="Wang M."/>
            <person name="Zifcakova L."/>
            <person name="Wipf D."/>
            <person name="Zambonelli A."/>
            <person name="Paolocci F."/>
            <person name="Nowrousian M."/>
            <person name="Ottonello S."/>
            <person name="Baldrian P."/>
            <person name="Spatafora J.W."/>
            <person name="Henrissat B."/>
            <person name="Nagy L.G."/>
            <person name="Aury J.M."/>
            <person name="Wincker P."/>
            <person name="Grigoriev I.V."/>
            <person name="Bonfante P."/>
            <person name="Martin F.M."/>
        </authorList>
    </citation>
    <scope>NUCLEOTIDE SEQUENCE [LARGE SCALE GENOMIC DNA]</scope>
    <source>
        <strain evidence="6 7">RN42</strain>
    </source>
</reference>
<evidence type="ECO:0000313" key="6">
    <source>
        <dbReference type="EMBL" id="RPA82228.1"/>
    </source>
</evidence>
<keyword evidence="7" id="KW-1185">Reference proteome</keyword>
<evidence type="ECO:0000256" key="4">
    <source>
        <dbReference type="PROSITE-ProRule" id="PRU00134"/>
    </source>
</evidence>
<name>A0A3N4IC45_ASCIM</name>
<protein>
    <recommendedName>
        <fullName evidence="5">MYND-type domain-containing protein</fullName>
    </recommendedName>
</protein>
<organism evidence="6 7">
    <name type="scientific">Ascobolus immersus RN42</name>
    <dbReference type="NCBI Taxonomy" id="1160509"/>
    <lineage>
        <taxon>Eukaryota</taxon>
        <taxon>Fungi</taxon>
        <taxon>Dikarya</taxon>
        <taxon>Ascomycota</taxon>
        <taxon>Pezizomycotina</taxon>
        <taxon>Pezizomycetes</taxon>
        <taxon>Pezizales</taxon>
        <taxon>Ascobolaceae</taxon>
        <taxon>Ascobolus</taxon>
    </lineage>
</organism>
<dbReference type="AlphaFoldDB" id="A0A3N4IC45"/>
<dbReference type="PROSITE" id="PS01360">
    <property type="entry name" value="ZF_MYND_1"/>
    <property type="match status" value="1"/>
</dbReference>
<evidence type="ECO:0000256" key="2">
    <source>
        <dbReference type="ARBA" id="ARBA00022771"/>
    </source>
</evidence>
<sequence length="242" mass="26615">MAQPLTCNVCSTSGKLKKCSRCSTVAYCSRTCQKLAWPTHKQTCTSPIYIYNITATAPPARPPPPESRLLTPTRTLLPTRIPFPNITPTTPTSTLTYVGLVGDPRTPTTHELFRCFLTLPTASILLFNPDNFGDLAARGAISSSIVGAAADAIGAKKERPCVGTCGQMGKKYRHLLEVYWGGEEAATHDVVDVAIIWCERKECEEAVMRLQGEYGWRNWKELGKAIQVLVDEGREMVENGRI</sequence>
<dbReference type="Pfam" id="PF01753">
    <property type="entry name" value="zf-MYND"/>
    <property type="match status" value="1"/>
</dbReference>
<dbReference type="Gene3D" id="6.10.140.2220">
    <property type="match status" value="1"/>
</dbReference>
<dbReference type="EMBL" id="ML119673">
    <property type="protein sequence ID" value="RPA82228.1"/>
    <property type="molecule type" value="Genomic_DNA"/>
</dbReference>
<keyword evidence="3" id="KW-0862">Zinc</keyword>
<dbReference type="GO" id="GO:0008270">
    <property type="term" value="F:zinc ion binding"/>
    <property type="evidence" value="ECO:0007669"/>
    <property type="project" value="UniProtKB-KW"/>
</dbReference>
<dbReference type="SUPFAM" id="SSF144232">
    <property type="entry name" value="HIT/MYND zinc finger-like"/>
    <property type="match status" value="1"/>
</dbReference>
<dbReference type="InterPro" id="IPR002893">
    <property type="entry name" value="Znf_MYND"/>
</dbReference>
<accession>A0A3N4IC45</accession>
<dbReference type="Proteomes" id="UP000275078">
    <property type="component" value="Unassembled WGS sequence"/>
</dbReference>
<dbReference type="OrthoDB" id="432970at2759"/>
<proteinExistence type="predicted"/>
<evidence type="ECO:0000256" key="1">
    <source>
        <dbReference type="ARBA" id="ARBA00022723"/>
    </source>
</evidence>
<gene>
    <name evidence="6" type="ORF">BJ508DRAFT_325761</name>
</gene>
<evidence type="ECO:0000259" key="5">
    <source>
        <dbReference type="PROSITE" id="PS50865"/>
    </source>
</evidence>
<dbReference type="PROSITE" id="PS50865">
    <property type="entry name" value="ZF_MYND_2"/>
    <property type="match status" value="1"/>
</dbReference>
<keyword evidence="1" id="KW-0479">Metal-binding</keyword>